<feature type="compositionally biased region" description="Basic and acidic residues" evidence="15">
    <location>
        <begin position="721"/>
        <end position="735"/>
    </location>
</feature>
<dbReference type="GO" id="GO:0045944">
    <property type="term" value="P:positive regulation of transcription by RNA polymerase II"/>
    <property type="evidence" value="ECO:0007669"/>
    <property type="project" value="TreeGrafter"/>
</dbReference>
<dbReference type="GO" id="GO:0005634">
    <property type="term" value="C:nucleus"/>
    <property type="evidence" value="ECO:0007669"/>
    <property type="project" value="UniProtKB-UniRule"/>
</dbReference>
<feature type="coiled-coil region" evidence="14">
    <location>
        <begin position="2033"/>
        <end position="2060"/>
    </location>
</feature>
<feature type="compositionally biased region" description="Basic residues" evidence="15">
    <location>
        <begin position="1"/>
        <end position="12"/>
    </location>
</feature>
<keyword evidence="4 13" id="KW-0479">Metal-binding</keyword>
<evidence type="ECO:0000256" key="14">
    <source>
        <dbReference type="SAM" id="Coils"/>
    </source>
</evidence>
<feature type="region of interest" description="Disordered" evidence="15">
    <location>
        <begin position="1080"/>
        <end position="1156"/>
    </location>
</feature>
<evidence type="ECO:0000256" key="3">
    <source>
        <dbReference type="ARBA" id="ARBA00022454"/>
    </source>
</evidence>
<dbReference type="RefSeq" id="XP_012928452.1">
    <property type="nucleotide sequence ID" value="XM_013072998.2"/>
</dbReference>
<evidence type="ECO:0000256" key="8">
    <source>
        <dbReference type="ARBA" id="ARBA00023002"/>
    </source>
</evidence>
<feature type="region of interest" description="Disordered" evidence="15">
    <location>
        <begin position="1859"/>
        <end position="1916"/>
    </location>
</feature>
<proteinExistence type="inferred from homology"/>
<feature type="compositionally biased region" description="Basic residues" evidence="15">
    <location>
        <begin position="21"/>
        <end position="30"/>
    </location>
</feature>
<dbReference type="CTD" id="80312"/>
<reference evidence="18 19" key="1">
    <citation type="submission" date="2025-04" db="UniProtKB">
        <authorList>
            <consortium name="RefSeq"/>
        </authorList>
    </citation>
    <scope>IDENTIFICATION</scope>
</reference>
<dbReference type="Pfam" id="PF12851">
    <property type="entry name" value="Tet_JBP"/>
    <property type="match status" value="1"/>
</dbReference>
<feature type="compositionally biased region" description="Polar residues" evidence="15">
    <location>
        <begin position="984"/>
        <end position="1007"/>
    </location>
</feature>
<dbReference type="InterPro" id="IPR002857">
    <property type="entry name" value="Znf_CXXC"/>
</dbReference>
<evidence type="ECO:0000313" key="20">
    <source>
        <dbReference type="RefSeq" id="XP_021115151.1"/>
    </source>
</evidence>
<evidence type="ECO:0000256" key="9">
    <source>
        <dbReference type="ARBA" id="ARBA00023004"/>
    </source>
</evidence>
<accession>A0AAX6T138</accession>
<evidence type="ECO:0000256" key="7">
    <source>
        <dbReference type="ARBA" id="ARBA00022964"/>
    </source>
</evidence>
<comment type="catalytic activity">
    <reaction evidence="10 13">
        <text>a 5-formyl-2'-deoxycytidine in DNA + 2-oxoglutarate + O2 = a 5-carboxyl-2'-deoxycytidine in DNA + succinate + CO2 + H(+)</text>
        <dbReference type="Rhea" id="RHEA:53832"/>
        <dbReference type="Rhea" id="RHEA-COMP:13656"/>
        <dbReference type="Rhea" id="RHEA-COMP:13657"/>
        <dbReference type="ChEBI" id="CHEBI:15378"/>
        <dbReference type="ChEBI" id="CHEBI:15379"/>
        <dbReference type="ChEBI" id="CHEBI:16526"/>
        <dbReference type="ChEBI" id="CHEBI:16810"/>
        <dbReference type="ChEBI" id="CHEBI:30031"/>
        <dbReference type="ChEBI" id="CHEBI:137731"/>
        <dbReference type="ChEBI" id="CHEBI:137732"/>
        <dbReference type="EC" id="1.14.11.80"/>
    </reaction>
</comment>
<comment type="similarity">
    <text evidence="2 13">Belongs to the TET family.</text>
</comment>
<comment type="catalytic activity">
    <reaction evidence="13">
        <text>a 5-methyl-2'-deoxycytidine in DNA + 2-oxoglutarate + O2 = a 5-hydroxymethyl-2'-deoxycytidine in DNA + succinate + CO2</text>
        <dbReference type="Rhea" id="RHEA:52636"/>
        <dbReference type="Rhea" id="RHEA-COMP:11370"/>
        <dbReference type="Rhea" id="RHEA-COMP:13315"/>
        <dbReference type="ChEBI" id="CHEBI:15379"/>
        <dbReference type="ChEBI" id="CHEBI:16526"/>
        <dbReference type="ChEBI" id="CHEBI:16810"/>
        <dbReference type="ChEBI" id="CHEBI:30031"/>
        <dbReference type="ChEBI" id="CHEBI:85454"/>
        <dbReference type="ChEBI" id="CHEBI:136731"/>
        <dbReference type="EC" id="1.14.11.80"/>
    </reaction>
</comment>
<evidence type="ECO:0000313" key="19">
    <source>
        <dbReference type="RefSeq" id="XP_021115150.1"/>
    </source>
</evidence>
<dbReference type="PANTHER" id="PTHR23358">
    <property type="entry name" value="METHYLCYTOSINE DIOXYGENASE TET"/>
    <property type="match status" value="1"/>
</dbReference>
<evidence type="ECO:0000259" key="16">
    <source>
        <dbReference type="PROSITE" id="PS51058"/>
    </source>
</evidence>
<evidence type="ECO:0000256" key="1">
    <source>
        <dbReference type="ARBA" id="ARBA00004286"/>
    </source>
</evidence>
<dbReference type="InterPro" id="IPR046942">
    <property type="entry name" value="TET_oxygenase"/>
</dbReference>
<name>A0AAX6T138_HETGA</name>
<evidence type="ECO:0000256" key="4">
    <source>
        <dbReference type="ARBA" id="ARBA00022723"/>
    </source>
</evidence>
<dbReference type="InterPro" id="IPR040175">
    <property type="entry name" value="TET1/2/3"/>
</dbReference>
<keyword evidence="5 12" id="KW-0863">Zinc-finger</keyword>
<dbReference type="Proteomes" id="UP000694906">
    <property type="component" value="Unplaced"/>
</dbReference>
<keyword evidence="9 13" id="KW-0408">Iron</keyword>
<dbReference type="RefSeq" id="XP_021115151.1">
    <property type="nucleotide sequence ID" value="XM_021259492.1"/>
</dbReference>
<dbReference type="PANTHER" id="PTHR23358:SF2">
    <property type="entry name" value="METHYLCYTOSINE DIOXYGENASE TET1"/>
    <property type="match status" value="1"/>
</dbReference>
<dbReference type="GO" id="GO:0141166">
    <property type="term" value="P:chromosomal 5-methylcytosine DNA demethylation pathway"/>
    <property type="evidence" value="ECO:0007669"/>
    <property type="project" value="UniProtKB-UniRule"/>
</dbReference>
<comment type="subcellular location">
    <subcellularLocation>
        <location evidence="1">Chromosome</location>
    </subcellularLocation>
</comment>
<feature type="compositionally biased region" description="Low complexity" evidence="15">
    <location>
        <begin position="1876"/>
        <end position="1892"/>
    </location>
</feature>
<feature type="compositionally biased region" description="Low complexity" evidence="15">
    <location>
        <begin position="1795"/>
        <end position="1806"/>
    </location>
</feature>
<feature type="region of interest" description="Disordered" evidence="15">
    <location>
        <begin position="884"/>
        <end position="908"/>
    </location>
</feature>
<dbReference type="EC" id="1.14.11.80" evidence="13"/>
<dbReference type="RefSeq" id="XP_021115150.1">
    <property type="nucleotide sequence ID" value="XM_021259491.1"/>
</dbReference>
<dbReference type="PROSITE" id="PS51058">
    <property type="entry name" value="ZF_CXXC"/>
    <property type="match status" value="1"/>
</dbReference>
<feature type="compositionally biased region" description="Basic and acidic residues" evidence="15">
    <location>
        <begin position="52"/>
        <end position="63"/>
    </location>
</feature>
<dbReference type="Pfam" id="PF02008">
    <property type="entry name" value="zf-CXXC"/>
    <property type="match status" value="1"/>
</dbReference>
<dbReference type="GO" id="GO:0005694">
    <property type="term" value="C:chromosome"/>
    <property type="evidence" value="ECO:0007669"/>
    <property type="project" value="UniProtKB-SubCell"/>
</dbReference>
<dbReference type="GO" id="GO:0070579">
    <property type="term" value="F:DNA 5-methylcytosine dioxygenase activity"/>
    <property type="evidence" value="ECO:0007669"/>
    <property type="project" value="UniProtKB-UniRule"/>
</dbReference>
<evidence type="ECO:0000256" key="15">
    <source>
        <dbReference type="SAM" id="MobiDB-lite"/>
    </source>
</evidence>
<protein>
    <recommendedName>
        <fullName evidence="13">Methylcytosine dioxygenase TET</fullName>
        <ecNumber evidence="13">1.14.11.80</ecNumber>
    </recommendedName>
</protein>
<feature type="domain" description="CXXC-type" evidence="16">
    <location>
        <begin position="575"/>
        <end position="616"/>
    </location>
</feature>
<dbReference type="InterPro" id="IPR024779">
    <property type="entry name" value="2OGFeDO_JBP1/TET_oxygenase_dom"/>
</dbReference>
<feature type="compositionally biased region" description="Basic and acidic residues" evidence="15">
    <location>
        <begin position="836"/>
        <end position="854"/>
    </location>
</feature>
<feature type="region of interest" description="Disordered" evidence="15">
    <location>
        <begin position="112"/>
        <end position="137"/>
    </location>
</feature>
<dbReference type="SMART" id="SM01333">
    <property type="entry name" value="Tet_JBP"/>
    <property type="match status" value="1"/>
</dbReference>
<feature type="compositionally biased region" description="Pro residues" evidence="15">
    <location>
        <begin position="1893"/>
        <end position="1912"/>
    </location>
</feature>
<evidence type="ECO:0000256" key="10">
    <source>
        <dbReference type="ARBA" id="ARBA00047840"/>
    </source>
</evidence>
<feature type="region of interest" description="Disordered" evidence="15">
    <location>
        <begin position="959"/>
        <end position="1021"/>
    </location>
</feature>
<gene>
    <name evidence="18 19 20" type="primary">Tet1</name>
</gene>
<feature type="compositionally biased region" description="Polar residues" evidence="15">
    <location>
        <begin position="825"/>
        <end position="835"/>
    </location>
</feature>
<dbReference type="KEGG" id="hgl:101703231"/>
<feature type="compositionally biased region" description="Low complexity" evidence="15">
    <location>
        <begin position="886"/>
        <end position="896"/>
    </location>
</feature>
<dbReference type="GO" id="GO:0040029">
    <property type="term" value="P:epigenetic regulation of gene expression"/>
    <property type="evidence" value="ECO:0007669"/>
    <property type="project" value="InterPro"/>
</dbReference>
<comment type="function">
    <text evidence="13">Dioxygenase that catalyzes the conversion of the modified genomic base 5-methylcytosine (5mC) into 5-hydroxymethylcytosine (5hmC) and plays a key role in epigenetic chromatin reprogramming during embryonic development.</text>
</comment>
<dbReference type="GeneID" id="101703231"/>
<keyword evidence="8 13" id="KW-0560">Oxidoreductase</keyword>
<feature type="region of interest" description="Disordered" evidence="15">
    <location>
        <begin position="526"/>
        <end position="548"/>
    </location>
</feature>
<feature type="region of interest" description="Disordered" evidence="15">
    <location>
        <begin position="926"/>
        <end position="946"/>
    </location>
</feature>
<evidence type="ECO:0000256" key="13">
    <source>
        <dbReference type="RuleBase" id="RU367064"/>
    </source>
</evidence>
<evidence type="ECO:0000313" key="18">
    <source>
        <dbReference type="RefSeq" id="XP_012928452.1"/>
    </source>
</evidence>
<evidence type="ECO:0000256" key="12">
    <source>
        <dbReference type="PROSITE-ProRule" id="PRU00509"/>
    </source>
</evidence>
<dbReference type="GO" id="GO:0003677">
    <property type="term" value="F:DNA binding"/>
    <property type="evidence" value="ECO:0007669"/>
    <property type="project" value="InterPro"/>
</dbReference>
<sequence>MSRSRHSRPSRLVRKEDINKKKNSQVKKTAKPANKNVILVKTASPGKLKQLIQERDGKKKTEAKPPMPTRSLLTRAGAARMNLDRTEVLFQNPESLTCNGFTMALRSTSLSRRLSQPPVVTAKPKKVPPSKSSGRQRECECKVLTNTGVKHSENDPVPNPAPPAPLDTENLIGVQNVSLVKGESPETTQAWSQTVEESKIHFPTPNAPPGEILSGPPERSHCGERLLSEWIPNDTPESPSMFAQDTLCAPLSQRAATEVTSHRNPNVQLEDLGSRVQSLKLIDSSLDPVQSEQNSCPPSAFNQGAFEQDLRSCLSIYPSALIKFLLAGSEPQTFGAQPHPQEALKATPVQEGAPDPTSVLGLAFRDIPHQWEFLGANPVPGVAPGPPQIPGATSVQREVFGAILNQQESLSTGACAAPDLAAFLPLIPNAIAVYNALPKWSEPGSAVANGFEVQDAVPILPLGLGHAPQPSSGSELSSAPLVIAASNAETKEQVHVGLQAATTSSVTVAPARGLLHAPPGAVQLSQTGSGAMENQSPQVSVSSSADVSPTGVSMPVSLASAATSSSYTTLLPTLEKKKRKRCGVCGPCQQKTNCGECTYCKNRKNSHQICKKRKCEELKKKPSVLVPLEVIKENKRPQREKKPKVLKADFENKPVNGLKSESMEYSSGGHGEEQRLEINTQTLENVTKNESMTGIEVERWMQNKKSHLFEHVNGDFSADVTKAEKSKQPEEDKKPNKPPKLFAQTLRNGIKNVPCLAAEANTPFNKFSIEEFGKALGNHPYKLLKDTANHNNAMSSTGTSCDHLKDKSNIFIFQKPGFNCKSEDSPNLNSQTSTHSEGDQPKTPENRVSKDPRDCSPMQPTLLSLMKDRRLTLEQVVAIEALTQLSEAPSENSSPSKSEKEDETAQRTASLLNSCKAILNSVRKDLQDPNFHGEPQSLPHRSSLEKQSSRLTAVFNGQNTLSKPQIGSATNQAPTKPLEHSKVKNSISFLIPKANSSNTNKSVSGSRTGLDDLHQLPPTSKKLGYCNQLLNRSENLNSKEDSSSQDTSYSQIEEDVATQLTQLASIIKCNYIKAEDKNAESPPTSLVAHNANQKHSQEKGTVPQKPPSSVQNNHSSSLGKQKNTTQKKAKSTPKRDRRKKKPTVVTCQENDQKQQEHMSYEYSKLHDIWIGSKFQRFGQFGPHDFPLLLGKIPPISKVLKPLAQASTTLQHKKLFPPLSQIKFERYSELAQEKMVKVEPLDSLPVFYPEAKSHQQVCADKAHSPQVQATVNGNLKAYPLPPPSRPPNQCTNLVASSDQTRFPQDAREHLRPQRLAAPTAVSPETPLPDPAQILRNLNVVSSGGITVVSPKSEEEVCSPGVGTSEFSPVDNAQKNFHDYAMKFLTNPAKNLVAATKDAEVPACNCPDRGIQKDKGPYYTHLGAGPSVAAVREIMENRYGQKGKAIRIEKVVYTGKEGKSSQGCPVAKWVIRRSSEEEKVLCLVRQRPGHQCETAVIVVLIMLWDGIPLPMADRLYTELTENLKSYSGHPTDRRCTLNENRTCTCQGIDPERCGASFSFGCSWSMYFNGCKFGRSPSPRRFRIDPSSPLHTYYERITKGRNPERRYVKPERVCKEHVAMEKNLEDNLQNLATELAPIYKQYAPVAYQNQVEYEHVARECRLGRKEGRPFSGVTACLDFCAHPHRDIHNMNNGSTVVCTLTREDNRSLGVIPEDEQLHVLPLYRLSDTDEFGSKEGMEAKIQSGAVQVLQPTRRKRMRFTQPVPRSGKKRAAMMTEVLERKIRAVEKKQSPRVKRKNNSAMANNSKATSLPIPGSDNTKCYSSVPSMPHPVKEANLSPVFCPLKPPPLTATPVRYPKIGSLAFPGRSSTDPCTTPPAAPAGAHVAAGESAAAPVPTLSPPMREPLAYPEPPPGPAEHPGQQPLFLASCLADEEEQHWEGDEPLSDDALSDELLFPAEEKLPYLDEYWSDSEHIFLDASVGGVAIAPTHGSVLIECARRELHATTPVANPNRNHPTRLSLVFYQHKNLNKPQHGFELNKIKFEAKEAKNKKTKASEQKEQAADEGTALFLEVNELNQIPSHKALTLTHDNIVTVSPYALTHVAGPYNHWV</sequence>
<comment type="catalytic activity">
    <reaction evidence="11 13">
        <text>a 5-hydroxymethyl-2'-deoxycytidine in DNA + 2-oxoglutarate + O2 = a 5-formyl-2'-deoxycytidine in DNA + succinate + CO2 + H2O</text>
        <dbReference type="Rhea" id="RHEA:53828"/>
        <dbReference type="Rhea" id="RHEA-COMP:13315"/>
        <dbReference type="Rhea" id="RHEA-COMP:13656"/>
        <dbReference type="ChEBI" id="CHEBI:15377"/>
        <dbReference type="ChEBI" id="CHEBI:15379"/>
        <dbReference type="ChEBI" id="CHEBI:16526"/>
        <dbReference type="ChEBI" id="CHEBI:16810"/>
        <dbReference type="ChEBI" id="CHEBI:30031"/>
        <dbReference type="ChEBI" id="CHEBI:136731"/>
        <dbReference type="ChEBI" id="CHEBI:137731"/>
        <dbReference type="EC" id="1.14.11.80"/>
    </reaction>
</comment>
<feature type="compositionally biased region" description="Polar residues" evidence="15">
    <location>
        <begin position="959"/>
        <end position="974"/>
    </location>
</feature>
<keyword evidence="17" id="KW-1185">Reference proteome</keyword>
<feature type="compositionally biased region" description="Low complexity" evidence="15">
    <location>
        <begin position="112"/>
        <end position="122"/>
    </location>
</feature>
<evidence type="ECO:0000256" key="2">
    <source>
        <dbReference type="ARBA" id="ARBA00007502"/>
    </source>
</evidence>
<keyword evidence="14" id="KW-0175">Coiled coil</keyword>
<dbReference type="GO" id="GO:0008270">
    <property type="term" value="F:zinc ion binding"/>
    <property type="evidence" value="ECO:0007669"/>
    <property type="project" value="UniProtKB-UniRule"/>
</dbReference>
<keyword evidence="7 13" id="KW-0223">Dioxygenase</keyword>
<feature type="region of interest" description="Disordered" evidence="15">
    <location>
        <begin position="821"/>
        <end position="860"/>
    </location>
</feature>
<feature type="region of interest" description="Disordered" evidence="15">
    <location>
        <begin position="1784"/>
        <end position="1811"/>
    </location>
</feature>
<comment type="cofactor">
    <cofactor evidence="13">
        <name>Zn(2+)</name>
        <dbReference type="ChEBI" id="CHEBI:29105"/>
    </cofactor>
    <text evidence="13">The zinc ions have a structural role.</text>
</comment>
<evidence type="ECO:0000313" key="17">
    <source>
        <dbReference type="Proteomes" id="UP000694906"/>
    </source>
</evidence>
<comment type="cofactor">
    <cofactor evidence="13">
        <name>Fe(2+)</name>
        <dbReference type="ChEBI" id="CHEBI:29033"/>
    </cofactor>
    <text evidence="13">Binds 1 Fe(2+) ion per subunit.</text>
</comment>
<keyword evidence="6 13" id="KW-0862">Zinc</keyword>
<feature type="region of interest" description="Disordered" evidence="15">
    <location>
        <begin position="1"/>
        <end position="69"/>
    </location>
</feature>
<feature type="compositionally biased region" description="Basic residues" evidence="15">
    <location>
        <begin position="1125"/>
        <end position="1142"/>
    </location>
</feature>
<feature type="region of interest" description="Disordered" evidence="15">
    <location>
        <begin position="721"/>
        <end position="740"/>
    </location>
</feature>
<feature type="compositionally biased region" description="Polar residues" evidence="15">
    <location>
        <begin position="1107"/>
        <end position="1124"/>
    </location>
</feature>
<evidence type="ECO:0000256" key="5">
    <source>
        <dbReference type="ARBA" id="ARBA00022771"/>
    </source>
</evidence>
<organism evidence="17 20">
    <name type="scientific">Heterocephalus glaber</name>
    <name type="common">Naked mole rat</name>
    <dbReference type="NCBI Taxonomy" id="10181"/>
    <lineage>
        <taxon>Eukaryota</taxon>
        <taxon>Metazoa</taxon>
        <taxon>Chordata</taxon>
        <taxon>Craniata</taxon>
        <taxon>Vertebrata</taxon>
        <taxon>Euteleostomi</taxon>
        <taxon>Mammalia</taxon>
        <taxon>Eutheria</taxon>
        <taxon>Euarchontoglires</taxon>
        <taxon>Glires</taxon>
        <taxon>Rodentia</taxon>
        <taxon>Hystricomorpha</taxon>
        <taxon>Bathyergidae</taxon>
        <taxon>Heterocephalus</taxon>
    </lineage>
</organism>
<evidence type="ECO:0000256" key="6">
    <source>
        <dbReference type="ARBA" id="ARBA00022833"/>
    </source>
</evidence>
<keyword evidence="3" id="KW-0158">Chromosome</keyword>
<evidence type="ECO:0000256" key="11">
    <source>
        <dbReference type="ARBA" id="ARBA00049431"/>
    </source>
</evidence>